<protein>
    <recommendedName>
        <fullName evidence="4">Glycosyltransferase RgtA/B/C/D-like domain-containing protein</fullName>
    </recommendedName>
</protein>
<evidence type="ECO:0008006" key="4">
    <source>
        <dbReference type="Google" id="ProtNLM"/>
    </source>
</evidence>
<feature type="transmembrane region" description="Helical" evidence="1">
    <location>
        <begin position="221"/>
        <end position="238"/>
    </location>
</feature>
<keyword evidence="1" id="KW-0472">Membrane</keyword>
<sequence>MIRRESLLQVLLVGLWVLVVTRVLSLMPPGACWVGWNSDMAIPVLQINDAVINPFRFYYYGQDRLGAWPWMLMQAARPLSGGGWTVHALILWHTLWTCAACFALLRLHRWGGWVLAAAYAALLMVLPGQNVEHMFALGHAFGWQTTAMLVSWWALARMLEALAGPTPVASGARRWGAGAALFAALACWSSPTSGPMLLAFLSVWGLFVAFQGPAGRARWRLLWSVLPVGVGIVTEVILRNRYHHFARKHFGQRYGTNIQMDLGYLGENTHAILERLRTAAPGPWVLVGWGLGLVALAFLVGQARRRTLDTRSDLARLAALTLMFTAGSVANALLTVLVTHVRLNGYEARYLVPTFVFGCLALAMGVLFLLSWVPALRAHMKGLGALLASGLLLGGYVFAREPMPRDPLLEQAYVVANALVEREPGHVLLGGYWDSYLVGALDPLGRIPTVVFKGEYLRTPFWTRDLREGPGAWVVFRREGEEARTATAPPWLIQYGTVLRLAEAHAVLAPPFQVARYVNETRHTVPVRLAPERGFKPCEAGASVTVHFERPVERGLLLVASRTPPEGIEVEAPGADEARLEANLGAWRVHLKGSRPIDQVTLRVRARVESEFCDFYGAALVTGAALDAAPP</sequence>
<gene>
    <name evidence="2" type="ORF">BON30_10750</name>
</gene>
<feature type="transmembrane region" description="Helical" evidence="1">
    <location>
        <begin position="197"/>
        <end position="214"/>
    </location>
</feature>
<keyword evidence="3" id="KW-1185">Reference proteome</keyword>
<feature type="transmembrane region" description="Helical" evidence="1">
    <location>
        <begin position="350"/>
        <end position="370"/>
    </location>
</feature>
<dbReference type="EMBL" id="MPIN01000002">
    <property type="protein sequence ID" value="OJH41339.1"/>
    <property type="molecule type" value="Genomic_DNA"/>
</dbReference>
<dbReference type="OrthoDB" id="5515842at2"/>
<feature type="transmembrane region" description="Helical" evidence="1">
    <location>
        <begin position="84"/>
        <end position="105"/>
    </location>
</feature>
<proteinExistence type="predicted"/>
<feature type="transmembrane region" description="Helical" evidence="1">
    <location>
        <begin position="110"/>
        <end position="128"/>
    </location>
</feature>
<evidence type="ECO:0000313" key="2">
    <source>
        <dbReference type="EMBL" id="OJH41339.1"/>
    </source>
</evidence>
<reference evidence="3" key="1">
    <citation type="submission" date="2016-11" db="EMBL/GenBank/DDBJ databases">
        <authorList>
            <person name="Shukria A."/>
            <person name="Stevens D.C."/>
        </authorList>
    </citation>
    <scope>NUCLEOTIDE SEQUENCE [LARGE SCALE GENOMIC DNA]</scope>
    <source>
        <strain evidence="3">Cbfe23</strain>
    </source>
</reference>
<organism evidence="2 3">
    <name type="scientific">Cystobacter ferrugineus</name>
    <dbReference type="NCBI Taxonomy" id="83449"/>
    <lineage>
        <taxon>Bacteria</taxon>
        <taxon>Pseudomonadati</taxon>
        <taxon>Myxococcota</taxon>
        <taxon>Myxococcia</taxon>
        <taxon>Myxococcales</taxon>
        <taxon>Cystobacterineae</taxon>
        <taxon>Archangiaceae</taxon>
        <taxon>Cystobacter</taxon>
    </lineage>
</organism>
<evidence type="ECO:0000313" key="3">
    <source>
        <dbReference type="Proteomes" id="UP000182229"/>
    </source>
</evidence>
<dbReference type="Proteomes" id="UP000182229">
    <property type="component" value="Unassembled WGS sequence"/>
</dbReference>
<keyword evidence="1" id="KW-1133">Transmembrane helix</keyword>
<dbReference type="RefSeq" id="WP_071897831.1">
    <property type="nucleotide sequence ID" value="NZ_MPIN01000002.1"/>
</dbReference>
<feature type="transmembrane region" description="Helical" evidence="1">
    <location>
        <begin position="284"/>
        <end position="302"/>
    </location>
</feature>
<keyword evidence="1" id="KW-0812">Transmembrane</keyword>
<reference evidence="2 3" key="2">
    <citation type="submission" date="2016-12" db="EMBL/GenBank/DDBJ databases">
        <title>Draft Genome Sequence of Cystobacter ferrugineus Strain Cbfe23.</title>
        <authorList>
            <person name="Akbar S."/>
            <person name="Dowd S.E."/>
            <person name="Stevens D.C."/>
        </authorList>
    </citation>
    <scope>NUCLEOTIDE SEQUENCE [LARGE SCALE GENOMIC DNA]</scope>
    <source>
        <strain evidence="2 3">Cbfe23</strain>
    </source>
</reference>
<dbReference type="AlphaFoldDB" id="A0A1L9BGG6"/>
<feature type="transmembrane region" description="Helical" evidence="1">
    <location>
        <begin position="314"/>
        <end position="338"/>
    </location>
</feature>
<evidence type="ECO:0000256" key="1">
    <source>
        <dbReference type="SAM" id="Phobius"/>
    </source>
</evidence>
<name>A0A1L9BGG6_9BACT</name>
<accession>A0A1L9BGG6</accession>
<feature type="transmembrane region" description="Helical" evidence="1">
    <location>
        <begin position="382"/>
        <end position="399"/>
    </location>
</feature>
<comment type="caution">
    <text evidence="2">The sequence shown here is derived from an EMBL/GenBank/DDBJ whole genome shotgun (WGS) entry which is preliminary data.</text>
</comment>